<name>A0A2H1X2F7_SPOFR</name>
<dbReference type="PROSITE" id="PS00135">
    <property type="entry name" value="TRYPSIN_SER"/>
    <property type="match status" value="1"/>
</dbReference>
<dbReference type="SUPFAM" id="SSF50494">
    <property type="entry name" value="Trypsin-like serine proteases"/>
    <property type="match status" value="1"/>
</dbReference>
<proteinExistence type="predicted"/>
<dbReference type="PROSITE" id="PS50240">
    <property type="entry name" value="TRYPSIN_DOM"/>
    <property type="match status" value="1"/>
</dbReference>
<feature type="domain" description="Peptidase S1" evidence="1">
    <location>
        <begin position="1"/>
        <end position="154"/>
    </location>
</feature>
<evidence type="ECO:0000259" key="1">
    <source>
        <dbReference type="PROSITE" id="PS50240"/>
    </source>
</evidence>
<dbReference type="InterPro" id="IPR009003">
    <property type="entry name" value="Peptidase_S1_PA"/>
</dbReference>
<evidence type="ECO:0000313" key="2">
    <source>
        <dbReference type="EMBL" id="SOQ59428.1"/>
    </source>
</evidence>
<reference evidence="2" key="1">
    <citation type="submission" date="2016-07" db="EMBL/GenBank/DDBJ databases">
        <authorList>
            <person name="Bretaudeau A."/>
        </authorList>
    </citation>
    <scope>NUCLEOTIDE SEQUENCE</scope>
    <source>
        <strain evidence="2">Rice</strain>
        <tissue evidence="2">Whole body</tissue>
    </source>
</reference>
<dbReference type="InterPro" id="IPR043504">
    <property type="entry name" value="Peptidase_S1_PA_chymotrypsin"/>
</dbReference>
<dbReference type="AlphaFoldDB" id="A0A2H1X2F7"/>
<dbReference type="PANTHER" id="PTHR24260">
    <property type="match status" value="1"/>
</dbReference>
<dbReference type="Gene3D" id="2.40.10.10">
    <property type="entry name" value="Trypsin-like serine proteases"/>
    <property type="match status" value="1"/>
</dbReference>
<dbReference type="EMBL" id="ODYU01012894">
    <property type="protein sequence ID" value="SOQ59428.1"/>
    <property type="molecule type" value="Genomic_DNA"/>
</dbReference>
<dbReference type="GO" id="GO:0006508">
    <property type="term" value="P:proteolysis"/>
    <property type="evidence" value="ECO:0007669"/>
    <property type="project" value="InterPro"/>
</dbReference>
<dbReference type="InterPro" id="IPR051333">
    <property type="entry name" value="CLIP_Serine_Protease"/>
</dbReference>
<dbReference type="InterPro" id="IPR033116">
    <property type="entry name" value="TRYPSIN_SER"/>
</dbReference>
<dbReference type="InterPro" id="IPR001254">
    <property type="entry name" value="Trypsin_dom"/>
</dbReference>
<dbReference type="PANTHER" id="PTHR24260:SF134">
    <property type="entry name" value="AT07769P-RELATED"/>
    <property type="match status" value="1"/>
</dbReference>
<dbReference type="Pfam" id="PF00089">
    <property type="entry name" value="Trypsin"/>
    <property type="match status" value="1"/>
</dbReference>
<protein>
    <submittedName>
        <fullName evidence="2">SFRICE_026127</fullName>
    </submittedName>
</protein>
<organism evidence="2">
    <name type="scientific">Spodoptera frugiperda</name>
    <name type="common">Fall armyworm</name>
    <dbReference type="NCBI Taxonomy" id="7108"/>
    <lineage>
        <taxon>Eukaryota</taxon>
        <taxon>Metazoa</taxon>
        <taxon>Ecdysozoa</taxon>
        <taxon>Arthropoda</taxon>
        <taxon>Hexapoda</taxon>
        <taxon>Insecta</taxon>
        <taxon>Pterygota</taxon>
        <taxon>Neoptera</taxon>
        <taxon>Endopterygota</taxon>
        <taxon>Lepidoptera</taxon>
        <taxon>Glossata</taxon>
        <taxon>Ditrysia</taxon>
        <taxon>Noctuoidea</taxon>
        <taxon>Noctuidae</taxon>
        <taxon>Amphipyrinae</taxon>
        <taxon>Spodoptera</taxon>
    </lineage>
</organism>
<accession>A0A2H1X2F7</accession>
<gene>
    <name evidence="2" type="ORF">SFRICE_026127</name>
</gene>
<sequence>MNKKEPPETFPTNIKPWKSVRAFWSYNVRKENPTYFSYVTIIKIRVNKVNCILDQNTAENILSYVTLQVIDNADCEPLVVTPENICTSGIGPVGHIGICSGDSGGPLITLDFNGNPILIGITSFRSRAKGCEGGAPSGFTRVTSFMDFIISNLDTR</sequence>
<dbReference type="GO" id="GO:0004252">
    <property type="term" value="F:serine-type endopeptidase activity"/>
    <property type="evidence" value="ECO:0007669"/>
    <property type="project" value="InterPro"/>
</dbReference>
<dbReference type="SMART" id="SM00020">
    <property type="entry name" value="Tryp_SPc"/>
    <property type="match status" value="1"/>
</dbReference>